<proteinExistence type="predicted"/>
<feature type="compositionally biased region" description="Polar residues" evidence="1">
    <location>
        <begin position="128"/>
        <end position="138"/>
    </location>
</feature>
<keyword evidence="3" id="KW-1185">Reference proteome</keyword>
<accession>A0A5N5QGA2</accession>
<dbReference type="AlphaFoldDB" id="A0A5N5QGA2"/>
<gene>
    <name evidence="2" type="ORF">CTheo_5902</name>
</gene>
<reference evidence="2 3" key="1">
    <citation type="journal article" date="2019" name="Fungal Biol. Biotechnol.">
        <title>Draft genome sequence of fastidious pathogen Ceratobasidium theobromae, which causes vascular-streak dieback in Theobroma cacao.</title>
        <authorList>
            <person name="Ali S.S."/>
            <person name="Asman A."/>
            <person name="Shao J."/>
            <person name="Firmansyah A.P."/>
            <person name="Susilo A.W."/>
            <person name="Rosmana A."/>
            <person name="McMahon P."/>
            <person name="Junaid M."/>
            <person name="Guest D."/>
            <person name="Kheng T.Y."/>
            <person name="Meinhardt L.W."/>
            <person name="Bailey B.A."/>
        </authorList>
    </citation>
    <scope>NUCLEOTIDE SEQUENCE [LARGE SCALE GENOMIC DNA]</scope>
    <source>
        <strain evidence="2 3">CT2</strain>
    </source>
</reference>
<comment type="caution">
    <text evidence="2">The sequence shown here is derived from an EMBL/GenBank/DDBJ whole genome shotgun (WGS) entry which is preliminary data.</text>
</comment>
<dbReference type="OrthoDB" id="5550090at2759"/>
<dbReference type="Proteomes" id="UP000383932">
    <property type="component" value="Unassembled WGS sequence"/>
</dbReference>
<evidence type="ECO:0000256" key="1">
    <source>
        <dbReference type="SAM" id="MobiDB-lite"/>
    </source>
</evidence>
<name>A0A5N5QGA2_9AGAM</name>
<dbReference type="EMBL" id="SSOP01000154">
    <property type="protein sequence ID" value="KAB5590649.1"/>
    <property type="molecule type" value="Genomic_DNA"/>
</dbReference>
<evidence type="ECO:0000313" key="3">
    <source>
        <dbReference type="Proteomes" id="UP000383932"/>
    </source>
</evidence>
<sequence length="165" mass="17452">MARQQVGQPAPIVVTVPRHASAAASDDLLTEIKKLAESEGKHFAYDHAGPSQSARSKAAVRFAQASEWNSLLISARAARGPQWDVGLQQYLVDKESDLYYDPTPLSKTNEPESPQAEGQDGMDITSGMGPNTVSNSESGTPITPGPGGDGPVFEKRRTRAGGGGY</sequence>
<organism evidence="2 3">
    <name type="scientific">Ceratobasidium theobromae</name>
    <dbReference type="NCBI Taxonomy" id="1582974"/>
    <lineage>
        <taxon>Eukaryota</taxon>
        <taxon>Fungi</taxon>
        <taxon>Dikarya</taxon>
        <taxon>Basidiomycota</taxon>
        <taxon>Agaricomycotina</taxon>
        <taxon>Agaricomycetes</taxon>
        <taxon>Cantharellales</taxon>
        <taxon>Ceratobasidiaceae</taxon>
        <taxon>Ceratobasidium</taxon>
    </lineage>
</organism>
<evidence type="ECO:0000313" key="2">
    <source>
        <dbReference type="EMBL" id="KAB5590649.1"/>
    </source>
</evidence>
<feature type="region of interest" description="Disordered" evidence="1">
    <location>
        <begin position="99"/>
        <end position="165"/>
    </location>
</feature>
<protein>
    <submittedName>
        <fullName evidence="2">Fat-free-like protein</fullName>
    </submittedName>
</protein>